<evidence type="ECO:0000259" key="1">
    <source>
        <dbReference type="Pfam" id="PF09084"/>
    </source>
</evidence>
<proteinExistence type="predicted"/>
<dbReference type="InterPro" id="IPR006311">
    <property type="entry name" value="TAT_signal"/>
</dbReference>
<dbReference type="AlphaFoldDB" id="A0A0L8BVB6"/>
<dbReference type="Proteomes" id="UP000037425">
    <property type="component" value="Unassembled WGS sequence"/>
</dbReference>
<sequence length="339" mass="37591">MQIIQNRRTFLAGLTAAVSAELLKVRPSSAAAEPAPETTSVRLPRWIDGAYCWAGLYTAGELLRAEGFTDVRYVQGDPKVDQSVWIARGETDFSVNYAPVHVSSIDAGIPIKVLGGLHSGCLELIANDSVHSITDLRGKRVGVFDLETAGYVLVALMAGYVGLDPVNDIEWVIVPNDETMANSFVEGKFDAFLGQPPVAQMLRPKKIGHTILNSTIDPPWSQHFCCMISATEDYVNRYPVATKRILRAIFKSADLCASDPALIAQQLVDRGFVPSYEIALQTLNDIRYDRWHDYDAEASLRFYALRLQETGMIKSGPREIIANGADWRFVNELRRELKS</sequence>
<gene>
    <name evidence="2" type="ORF">AC244_14170</name>
</gene>
<dbReference type="PANTHER" id="PTHR30024">
    <property type="entry name" value="ALIPHATIC SULFONATES-BINDING PROTEIN-RELATED"/>
    <property type="match status" value="1"/>
</dbReference>
<protein>
    <recommendedName>
        <fullName evidence="1">SsuA/THI5-like domain-containing protein</fullName>
    </recommendedName>
</protein>
<dbReference type="Pfam" id="PF09084">
    <property type="entry name" value="NMT1"/>
    <property type="match status" value="1"/>
</dbReference>
<accession>A0A0L8BVB6</accession>
<dbReference type="RefSeq" id="WP_053249462.1">
    <property type="nucleotide sequence ID" value="NZ_LGAP01000007.1"/>
</dbReference>
<dbReference type="EMBL" id="LGAP01000007">
    <property type="protein sequence ID" value="KOF18500.1"/>
    <property type="molecule type" value="Genomic_DNA"/>
</dbReference>
<name>A0A0L8BVB6_ENSAD</name>
<dbReference type="PATRIC" id="fig|106592.7.peg.7087"/>
<dbReference type="OrthoDB" id="9815602at2"/>
<feature type="domain" description="SsuA/THI5-like" evidence="1">
    <location>
        <begin position="70"/>
        <end position="261"/>
    </location>
</feature>
<evidence type="ECO:0000313" key="3">
    <source>
        <dbReference type="Proteomes" id="UP000037425"/>
    </source>
</evidence>
<organism evidence="2 3">
    <name type="scientific">Ensifer adhaerens</name>
    <name type="common">Sinorhizobium morelense</name>
    <dbReference type="NCBI Taxonomy" id="106592"/>
    <lineage>
        <taxon>Bacteria</taxon>
        <taxon>Pseudomonadati</taxon>
        <taxon>Pseudomonadota</taxon>
        <taxon>Alphaproteobacteria</taxon>
        <taxon>Hyphomicrobiales</taxon>
        <taxon>Rhizobiaceae</taxon>
        <taxon>Sinorhizobium/Ensifer group</taxon>
        <taxon>Ensifer</taxon>
    </lineage>
</organism>
<dbReference type="SUPFAM" id="SSF53850">
    <property type="entry name" value="Periplasmic binding protein-like II"/>
    <property type="match status" value="1"/>
</dbReference>
<dbReference type="PROSITE" id="PS51318">
    <property type="entry name" value="TAT"/>
    <property type="match status" value="1"/>
</dbReference>
<comment type="caution">
    <text evidence="2">The sequence shown here is derived from an EMBL/GenBank/DDBJ whole genome shotgun (WGS) entry which is preliminary data.</text>
</comment>
<reference evidence="3" key="1">
    <citation type="submission" date="2015-07" db="EMBL/GenBank/DDBJ databases">
        <title>Whole genome sequence of an Ensifer adhaerens strain isolated from a cave pool in the Wind Cave National Park.</title>
        <authorList>
            <person name="Eng W.W.H."/>
            <person name="Gan H.M."/>
            <person name="Barton H.A."/>
            <person name="Savka M.A."/>
        </authorList>
    </citation>
    <scope>NUCLEOTIDE SEQUENCE [LARGE SCALE GENOMIC DNA]</scope>
    <source>
        <strain evidence="3">SD006</strain>
    </source>
</reference>
<dbReference type="InterPro" id="IPR015168">
    <property type="entry name" value="SsuA/THI5"/>
</dbReference>
<evidence type="ECO:0000313" key="2">
    <source>
        <dbReference type="EMBL" id="KOF18500.1"/>
    </source>
</evidence>
<dbReference type="Gene3D" id="3.40.190.10">
    <property type="entry name" value="Periplasmic binding protein-like II"/>
    <property type="match status" value="2"/>
</dbReference>